<accession>A0ABW0ZHH5</accession>
<feature type="transmembrane region" description="Helical" evidence="1">
    <location>
        <begin position="20"/>
        <end position="40"/>
    </location>
</feature>
<evidence type="ECO:0000256" key="1">
    <source>
        <dbReference type="SAM" id="Phobius"/>
    </source>
</evidence>
<keyword evidence="1" id="KW-0812">Transmembrane</keyword>
<reference evidence="3" key="1">
    <citation type="journal article" date="2019" name="Int. J. Syst. Evol. Microbiol.">
        <title>The Global Catalogue of Microorganisms (GCM) 10K type strain sequencing project: providing services to taxonomists for standard genome sequencing and annotation.</title>
        <authorList>
            <consortium name="The Broad Institute Genomics Platform"/>
            <consortium name="The Broad Institute Genome Sequencing Center for Infectious Disease"/>
            <person name="Wu L."/>
            <person name="Ma J."/>
        </authorList>
    </citation>
    <scope>NUCLEOTIDE SEQUENCE [LARGE SCALE GENOMIC DNA]</scope>
    <source>
        <strain evidence="3">YIM 94188</strain>
    </source>
</reference>
<dbReference type="RefSeq" id="WP_378527154.1">
    <property type="nucleotide sequence ID" value="NZ_JBHSNS010000005.1"/>
</dbReference>
<keyword evidence="3" id="KW-1185">Reference proteome</keyword>
<dbReference type="Proteomes" id="UP001596072">
    <property type="component" value="Unassembled WGS sequence"/>
</dbReference>
<proteinExistence type="predicted"/>
<feature type="transmembrane region" description="Helical" evidence="1">
    <location>
        <begin position="154"/>
        <end position="175"/>
    </location>
</feature>
<dbReference type="EMBL" id="JBHSNS010000005">
    <property type="protein sequence ID" value="MFC5729673.1"/>
    <property type="molecule type" value="Genomic_DNA"/>
</dbReference>
<feature type="transmembrane region" description="Helical" evidence="1">
    <location>
        <begin position="47"/>
        <end position="65"/>
    </location>
</feature>
<comment type="caution">
    <text evidence="2">The sequence shown here is derived from an EMBL/GenBank/DDBJ whole genome shotgun (WGS) entry which is preliminary data.</text>
</comment>
<gene>
    <name evidence="2" type="ORF">ACFPQB_12155</name>
</gene>
<organism evidence="2 3">
    <name type="scientific">Nocardioides vastitatis</name>
    <dbReference type="NCBI Taxonomy" id="2568655"/>
    <lineage>
        <taxon>Bacteria</taxon>
        <taxon>Bacillati</taxon>
        <taxon>Actinomycetota</taxon>
        <taxon>Actinomycetes</taxon>
        <taxon>Propionibacteriales</taxon>
        <taxon>Nocardioidaceae</taxon>
        <taxon>Nocardioides</taxon>
    </lineage>
</organism>
<evidence type="ECO:0000313" key="3">
    <source>
        <dbReference type="Proteomes" id="UP001596072"/>
    </source>
</evidence>
<feature type="transmembrane region" description="Helical" evidence="1">
    <location>
        <begin position="80"/>
        <end position="107"/>
    </location>
</feature>
<keyword evidence="1" id="KW-0472">Membrane</keyword>
<name>A0ABW0ZHH5_9ACTN</name>
<evidence type="ECO:0000313" key="2">
    <source>
        <dbReference type="EMBL" id="MFC5729673.1"/>
    </source>
</evidence>
<sequence length="177" mass="17744">MSAGLAVVDRQGRRLGVVTWSRALTWLGVVGPIAVVAAWLTRVAPDAPWWPGPVLLVLAVAAAWVPDSPLGLVTIAGAGAWWVVAAGGAPASACLAVAGALVVFHLATAHAAAGPRGREADAATVLRTARGTVLVLAATTALWLVAVAAADRVVVPPVVLGAAMLAVAAMPLLAVRR</sequence>
<protein>
    <submittedName>
        <fullName evidence="2">Uncharacterized protein</fullName>
    </submittedName>
</protein>
<feature type="transmembrane region" description="Helical" evidence="1">
    <location>
        <begin position="128"/>
        <end position="148"/>
    </location>
</feature>
<keyword evidence="1" id="KW-1133">Transmembrane helix</keyword>